<dbReference type="SUPFAM" id="SSF52091">
    <property type="entry name" value="SpoIIaa-like"/>
    <property type="match status" value="1"/>
</dbReference>
<dbReference type="EMBL" id="LICD01000158">
    <property type="protein sequence ID" value="KRO79588.1"/>
    <property type="molecule type" value="Genomic_DNA"/>
</dbReference>
<comment type="subcellular location">
    <subcellularLocation>
        <location evidence="1">Membrane</location>
        <topology evidence="1">Multi-pass membrane protein</topology>
    </subcellularLocation>
</comment>
<feature type="transmembrane region" description="Helical" evidence="5">
    <location>
        <begin position="370"/>
        <end position="388"/>
    </location>
</feature>
<evidence type="ECO:0000256" key="2">
    <source>
        <dbReference type="ARBA" id="ARBA00022692"/>
    </source>
</evidence>
<reference evidence="7 8" key="1">
    <citation type="submission" date="2015-10" db="EMBL/GenBank/DDBJ databases">
        <title>Metagenome-Assembled Genomes uncover a global brackish microbiome.</title>
        <authorList>
            <person name="Hugerth L.W."/>
            <person name="Larsson J."/>
            <person name="Alneberg J."/>
            <person name="Lindh M.V."/>
            <person name="Legrand C."/>
            <person name="Pinhassi J."/>
            <person name="Andersson A.F."/>
        </authorList>
    </citation>
    <scope>NUCLEOTIDE SEQUENCE [LARGE SCALE GENOMIC DNA]</scope>
    <source>
        <strain evidence="7">BACL22 MAG-120619-bin3</strain>
    </source>
</reference>
<dbReference type="GO" id="GO:0016020">
    <property type="term" value="C:membrane"/>
    <property type="evidence" value="ECO:0007669"/>
    <property type="project" value="UniProtKB-SubCell"/>
</dbReference>
<sequence length="576" mass="60803">MRRSEKLLPALRWMRGYDGETFSSDLIAAIIVTIMLIPQSLAYALLAGLPAEVGLYASILPLAVYALFGSSSTLSVGPVAIASLMTAAAVGEVSAGGNVSVTAAAITLAALSGGMLAAFGFLRLGFLANFLSHTVVSAFITASAIIIALSQLRHIFGIQAGGDTLGELLHSLWAHLPQLNFSTLWIGAGVILFLLLVKARGVALFMTLGLSRFHAQLLSRVAPVFAVIATIVAVASLGLESNGVAVVGSIPTGLPRLAMPDFSIELVEALWLPALLISIIGYVESVSVGRTLGGKRQERIDADQELIGLGTANLASAFSGGLPVTGGFSRSVVNFDAGAVTQAASLMTAAFIGIVSLFLTPLLYSLPKATLAATIIVAVIALVDFSVIKKTWRVSKGDTAAVIVTMLITLGFGVEAGVSCGILVSIGLHLYRTSKPHIAEVGLIEGTEHFRNVRRYQVECYPQILTLRVDESLFFANASYLEERIYSAAFDNGDIAHVILMCTAINEIDYTALETLEAVNLRLKQQGITLNLSEVKGPVMDMLNRTDFFDHLSGEVYLSQFEAFSAVRGKLGLGGA</sequence>
<evidence type="ECO:0000256" key="4">
    <source>
        <dbReference type="ARBA" id="ARBA00023136"/>
    </source>
</evidence>
<feature type="transmembrane region" description="Helical" evidence="5">
    <location>
        <begin position="134"/>
        <end position="156"/>
    </location>
</feature>
<evidence type="ECO:0000313" key="7">
    <source>
        <dbReference type="EMBL" id="KRO79588.1"/>
    </source>
</evidence>
<comment type="caution">
    <text evidence="7">The sequence shown here is derived from an EMBL/GenBank/DDBJ whole genome shotgun (WGS) entry which is preliminary data.</text>
</comment>
<evidence type="ECO:0000313" key="8">
    <source>
        <dbReference type="Proteomes" id="UP000051242"/>
    </source>
</evidence>
<dbReference type="GO" id="GO:0055085">
    <property type="term" value="P:transmembrane transport"/>
    <property type="evidence" value="ECO:0007669"/>
    <property type="project" value="InterPro"/>
</dbReference>
<protein>
    <submittedName>
        <fullName evidence="7">Sulfate:proton symporter</fullName>
    </submittedName>
</protein>
<keyword evidence="2 5" id="KW-0812">Transmembrane</keyword>
<dbReference type="NCBIfam" id="TIGR00815">
    <property type="entry name" value="sulP"/>
    <property type="match status" value="1"/>
</dbReference>
<dbReference type="InterPro" id="IPR011547">
    <property type="entry name" value="SLC26A/SulP_dom"/>
</dbReference>
<feature type="transmembrane region" description="Helical" evidence="5">
    <location>
        <begin position="269"/>
        <end position="289"/>
    </location>
</feature>
<dbReference type="Pfam" id="PF01740">
    <property type="entry name" value="STAS"/>
    <property type="match status" value="1"/>
</dbReference>
<dbReference type="InterPro" id="IPR036513">
    <property type="entry name" value="STAS_dom_sf"/>
</dbReference>
<keyword evidence="4 5" id="KW-0472">Membrane</keyword>
<evidence type="ECO:0000256" key="5">
    <source>
        <dbReference type="SAM" id="Phobius"/>
    </source>
</evidence>
<evidence type="ECO:0000259" key="6">
    <source>
        <dbReference type="PROSITE" id="PS50801"/>
    </source>
</evidence>
<feature type="domain" description="STAS" evidence="6">
    <location>
        <begin position="454"/>
        <end position="574"/>
    </location>
</feature>
<proteinExistence type="predicted"/>
<feature type="transmembrane region" description="Helical" evidence="5">
    <location>
        <begin position="343"/>
        <end position="364"/>
    </location>
</feature>
<dbReference type="CDD" id="cd07042">
    <property type="entry name" value="STAS_SulP_like_sulfate_transporter"/>
    <property type="match status" value="1"/>
</dbReference>
<dbReference type="Pfam" id="PF00916">
    <property type="entry name" value="Sulfate_transp"/>
    <property type="match status" value="1"/>
</dbReference>
<evidence type="ECO:0000256" key="3">
    <source>
        <dbReference type="ARBA" id="ARBA00022989"/>
    </source>
</evidence>
<dbReference type="InterPro" id="IPR001902">
    <property type="entry name" value="SLC26A/SulP_fam"/>
</dbReference>
<keyword evidence="3 5" id="KW-1133">Transmembrane helix</keyword>
<dbReference type="Proteomes" id="UP000051242">
    <property type="component" value="Unassembled WGS sequence"/>
</dbReference>
<dbReference type="InterPro" id="IPR002645">
    <property type="entry name" value="STAS_dom"/>
</dbReference>
<evidence type="ECO:0000256" key="1">
    <source>
        <dbReference type="ARBA" id="ARBA00004141"/>
    </source>
</evidence>
<feature type="transmembrane region" description="Helical" evidence="5">
    <location>
        <begin position="217"/>
        <end position="239"/>
    </location>
</feature>
<dbReference type="Gene3D" id="3.30.750.24">
    <property type="entry name" value="STAS domain"/>
    <property type="match status" value="1"/>
</dbReference>
<feature type="transmembrane region" description="Helical" evidence="5">
    <location>
        <begin position="400"/>
        <end position="431"/>
    </location>
</feature>
<organism evidence="7 8">
    <name type="scientific">OM182 bacterium BACL3 MAG-120619-bin3</name>
    <dbReference type="NCBI Taxonomy" id="1655593"/>
    <lineage>
        <taxon>Bacteria</taxon>
        <taxon>Pseudomonadati</taxon>
        <taxon>Pseudomonadota</taxon>
        <taxon>Gammaproteobacteria</taxon>
        <taxon>OMG group</taxon>
        <taxon>OM182 clade</taxon>
    </lineage>
</organism>
<accession>A0A0R2SXA0</accession>
<gene>
    <name evidence="7" type="ORF">ABR85_03765</name>
</gene>
<name>A0A0R2SXA0_9GAMM</name>
<dbReference type="AlphaFoldDB" id="A0A0R2SXA0"/>
<dbReference type="PROSITE" id="PS50801">
    <property type="entry name" value="STAS"/>
    <property type="match status" value="1"/>
</dbReference>
<feature type="transmembrane region" description="Helical" evidence="5">
    <location>
        <begin position="101"/>
        <end position="122"/>
    </location>
</feature>
<feature type="transmembrane region" description="Helical" evidence="5">
    <location>
        <begin position="176"/>
        <end position="197"/>
    </location>
</feature>
<dbReference type="PANTHER" id="PTHR11814">
    <property type="entry name" value="SULFATE TRANSPORTER"/>
    <property type="match status" value="1"/>
</dbReference>